<proteinExistence type="predicted"/>
<gene>
    <name evidence="3" type="ORF">CSW27_10870</name>
    <name evidence="2" type="ORF">CSW30_01630</name>
</gene>
<evidence type="ECO:0000256" key="1">
    <source>
        <dbReference type="SAM" id="Phobius"/>
    </source>
</evidence>
<feature type="transmembrane region" description="Helical" evidence="1">
    <location>
        <begin position="52"/>
        <end position="76"/>
    </location>
</feature>
<evidence type="ECO:0000313" key="4">
    <source>
        <dbReference type="Proteomes" id="UP000287155"/>
    </source>
</evidence>
<name>A0A430UTL3_THESC</name>
<evidence type="ECO:0000313" key="3">
    <source>
        <dbReference type="EMBL" id="RTI12181.1"/>
    </source>
</evidence>
<comment type="caution">
    <text evidence="2">The sequence shown here is derived from an EMBL/GenBank/DDBJ whole genome shotgun (WGS) entry which is preliminary data.</text>
</comment>
<evidence type="ECO:0000313" key="5">
    <source>
        <dbReference type="Proteomes" id="UP000287173"/>
    </source>
</evidence>
<keyword evidence="1" id="KW-1133">Transmembrane helix</keyword>
<feature type="transmembrane region" description="Helical" evidence="1">
    <location>
        <begin position="262"/>
        <end position="280"/>
    </location>
</feature>
<sequence length="281" mass="29599">MANKNPAPLHVAKVGLLVGLGAVLLGLALIALERPHRLPTVSWLEANPLPALGLILTAGFADGINPCAVTTLLLFIGALLATVERASRLEAARRSGYLWAVAGAYILGIFLLYLVLGVGFVEISSLRVFGNSHLLTRLAAFAAVIFGLLMVAEYVFPQSPIKLSVPGALHGLAHRWTHRTTVGAAFVGGVLIGTCTLPCGGGMYLAVAALIGSLSSKVYAYSLLVGYNLAFVLPLVVLVGMAGSRPVLQRLSRLHITYRRRVKLGLGLFVIAVGYTALLLT</sequence>
<dbReference type="Proteomes" id="UP000287155">
    <property type="component" value="Unassembled WGS sequence"/>
</dbReference>
<dbReference type="EMBL" id="PEMG01000032">
    <property type="protein sequence ID" value="RTI12009.1"/>
    <property type="molecule type" value="Genomic_DNA"/>
</dbReference>
<dbReference type="Proteomes" id="UP000287173">
    <property type="component" value="Unassembled WGS sequence"/>
</dbReference>
<feature type="transmembrane region" description="Helical" evidence="1">
    <location>
        <begin position="138"/>
        <end position="156"/>
    </location>
</feature>
<organism evidence="2 5">
    <name type="scientific">Thermus scotoductus</name>
    <dbReference type="NCBI Taxonomy" id="37636"/>
    <lineage>
        <taxon>Bacteria</taxon>
        <taxon>Thermotogati</taxon>
        <taxon>Deinococcota</taxon>
        <taxon>Deinococci</taxon>
        <taxon>Thermales</taxon>
        <taxon>Thermaceae</taxon>
        <taxon>Thermus</taxon>
    </lineage>
</organism>
<feature type="transmembrane region" description="Helical" evidence="1">
    <location>
        <begin position="184"/>
        <end position="212"/>
    </location>
</feature>
<dbReference type="AlphaFoldDB" id="A0A430UTL3"/>
<feature type="transmembrane region" description="Helical" evidence="1">
    <location>
        <begin position="218"/>
        <end position="241"/>
    </location>
</feature>
<evidence type="ECO:0000313" key="2">
    <source>
        <dbReference type="EMBL" id="RTI12009.1"/>
    </source>
</evidence>
<reference evidence="4 5" key="1">
    <citation type="journal article" date="2019" name="Extremophiles">
        <title>Biogeography of thermophiles and predominance of Thermus scotoductus in domestic water heaters.</title>
        <authorList>
            <person name="Wilpiszeski R.L."/>
            <person name="Zhang Z."/>
            <person name="House C.H."/>
        </authorList>
    </citation>
    <scope>NUCLEOTIDE SEQUENCE [LARGE SCALE GENOMIC DNA]</scope>
    <source>
        <strain evidence="3 4">14_S14</strain>
        <strain evidence="2 5">17_S17</strain>
    </source>
</reference>
<feature type="transmembrane region" description="Helical" evidence="1">
    <location>
        <begin position="12"/>
        <end position="32"/>
    </location>
</feature>
<feature type="transmembrane region" description="Helical" evidence="1">
    <location>
        <begin position="97"/>
        <end position="118"/>
    </location>
</feature>
<keyword evidence="1" id="KW-0472">Membrane</keyword>
<dbReference type="EMBL" id="PEMJ01000333">
    <property type="protein sequence ID" value="RTI12181.1"/>
    <property type="molecule type" value="Genomic_DNA"/>
</dbReference>
<keyword evidence="1" id="KW-0812">Transmembrane</keyword>
<accession>A0A430UTL3</accession>
<protein>
    <submittedName>
        <fullName evidence="2">Cytochrome C biogenesis protein</fullName>
    </submittedName>
</protein>